<feature type="transmembrane region" description="Helical" evidence="7">
    <location>
        <begin position="215"/>
        <end position="233"/>
    </location>
</feature>
<dbReference type="PRINTS" id="PR00953">
    <property type="entry name" value="TYPE3IMRPROT"/>
</dbReference>
<dbReference type="InterPro" id="IPR002010">
    <property type="entry name" value="T3SS_IM_R"/>
</dbReference>
<dbReference type="GO" id="GO:0005886">
    <property type="term" value="C:plasma membrane"/>
    <property type="evidence" value="ECO:0007669"/>
    <property type="project" value="UniProtKB-SubCell"/>
</dbReference>
<dbReference type="EMBL" id="QZDH01000053">
    <property type="protein sequence ID" value="RJL48598.1"/>
    <property type="molecule type" value="Genomic_DNA"/>
</dbReference>
<keyword evidence="4 7" id="KW-0812">Transmembrane</keyword>
<feature type="transmembrane region" description="Helical" evidence="7">
    <location>
        <begin position="14"/>
        <end position="31"/>
    </location>
</feature>
<evidence type="ECO:0000256" key="3">
    <source>
        <dbReference type="ARBA" id="ARBA00022475"/>
    </source>
</evidence>
<feature type="transmembrane region" description="Helical" evidence="7">
    <location>
        <begin position="78"/>
        <end position="102"/>
    </location>
</feature>
<dbReference type="AlphaFoldDB" id="A0A419AS92"/>
<dbReference type="PANTHER" id="PTHR30065">
    <property type="entry name" value="FLAGELLAR BIOSYNTHETIC PROTEIN FLIR"/>
    <property type="match status" value="1"/>
</dbReference>
<dbReference type="Proteomes" id="UP000283655">
    <property type="component" value="Unassembled WGS sequence"/>
</dbReference>
<dbReference type="Pfam" id="PF01311">
    <property type="entry name" value="Bac_export_1"/>
    <property type="match status" value="1"/>
</dbReference>
<feature type="transmembrane region" description="Helical" evidence="7">
    <location>
        <begin position="38"/>
        <end position="58"/>
    </location>
</feature>
<dbReference type="NCBIfam" id="TIGR01401">
    <property type="entry name" value="fliR_like_III"/>
    <property type="match status" value="1"/>
</dbReference>
<evidence type="ECO:0000256" key="4">
    <source>
        <dbReference type="ARBA" id="ARBA00022692"/>
    </source>
</evidence>
<evidence type="ECO:0000313" key="8">
    <source>
        <dbReference type="EMBL" id="RJL48598.1"/>
    </source>
</evidence>
<dbReference type="RefSeq" id="WP_119874593.1">
    <property type="nucleotide sequence ID" value="NZ_QZDH01000053.1"/>
</dbReference>
<evidence type="ECO:0000256" key="6">
    <source>
        <dbReference type="ARBA" id="ARBA00023136"/>
    </source>
</evidence>
<evidence type="ECO:0000313" key="9">
    <source>
        <dbReference type="Proteomes" id="UP000283655"/>
    </source>
</evidence>
<protein>
    <submittedName>
        <fullName evidence="8">EscT/YscT/HrcT family type III secretion system export apparatus protein</fullName>
    </submittedName>
</protein>
<keyword evidence="3 7" id="KW-1003">Cell membrane</keyword>
<gene>
    <name evidence="8" type="ORF">D5071_17885</name>
</gene>
<keyword evidence="6 7" id="KW-0472">Membrane</keyword>
<evidence type="ECO:0000256" key="2">
    <source>
        <dbReference type="ARBA" id="ARBA00009772"/>
    </source>
</evidence>
<feature type="transmembrane region" description="Helical" evidence="7">
    <location>
        <begin position="123"/>
        <end position="143"/>
    </location>
</feature>
<proteinExistence type="inferred from homology"/>
<feature type="transmembrane region" description="Helical" evidence="7">
    <location>
        <begin position="183"/>
        <end position="203"/>
    </location>
</feature>
<comment type="caution">
    <text evidence="8">The sequence shown here is derived from an EMBL/GenBank/DDBJ whole genome shotgun (WGS) entry which is preliminary data.</text>
</comment>
<reference evidence="8 9" key="1">
    <citation type="submission" date="2018-09" db="EMBL/GenBank/DDBJ databases">
        <title>Phylogenetic diversity of Pectobacterium and Dickeya strains causing blackleg disease of potato in Morocco.</title>
        <authorList>
            <person name="Oulghazi S."/>
            <person name="Moumni M."/>
            <person name="Faure D."/>
        </authorList>
    </citation>
    <scope>NUCLEOTIDE SEQUENCE [LARGE SCALE GENOMIC DNA]</scope>
    <source>
        <strain evidence="8 9">S1.15.11.2D</strain>
    </source>
</reference>
<dbReference type="PANTHER" id="PTHR30065:SF1">
    <property type="entry name" value="SURFACE PRESENTATION OF ANTIGENS PROTEIN SPAR"/>
    <property type="match status" value="1"/>
</dbReference>
<organism evidence="8 9">
    <name type="scientific">Pectobacterium carotovorum</name>
    <name type="common">Erwinia carotovora</name>
    <dbReference type="NCBI Taxonomy" id="554"/>
    <lineage>
        <taxon>Bacteria</taxon>
        <taxon>Pseudomonadati</taxon>
        <taxon>Pseudomonadota</taxon>
        <taxon>Gammaproteobacteria</taxon>
        <taxon>Enterobacterales</taxon>
        <taxon>Pectobacteriaceae</taxon>
        <taxon>Pectobacterium</taxon>
    </lineage>
</organism>
<dbReference type="InterPro" id="IPR006304">
    <property type="entry name" value="T3SS_SpaR/YscT"/>
</dbReference>
<accession>A0A419AS92</accession>
<evidence type="ECO:0000256" key="5">
    <source>
        <dbReference type="ARBA" id="ARBA00022989"/>
    </source>
</evidence>
<dbReference type="GO" id="GO:0006605">
    <property type="term" value="P:protein targeting"/>
    <property type="evidence" value="ECO:0007669"/>
    <property type="project" value="UniProtKB-UniRule"/>
</dbReference>
<evidence type="ECO:0000256" key="1">
    <source>
        <dbReference type="ARBA" id="ARBA00004651"/>
    </source>
</evidence>
<sequence>MLFVAFYLNFQHDVLIFVMAYARLAVVFYMLPVLGERVLSNLIVKNTIISLTIIGLWPCFEQLVSPEQGWLIVLVKEFIVGLILAMSLCLPFWIAIGLGEILDNQRGATISDSIDPVNGVQSSVLSGFLNFAFGAIFFAQSGMQLLMEAMAQSYRTFPRGSELEGFNWMEAGNLLVTLVQSSIMLAAPVLIVLMIAEILLGVFARYCPQLNSFSLSLTIKSFIAFIVFFLYGFQALSEKPLRMFSVTMFQTFLS</sequence>
<evidence type="ECO:0000256" key="7">
    <source>
        <dbReference type="RuleBase" id="RU362072"/>
    </source>
</evidence>
<comment type="similarity">
    <text evidence="2 7">Belongs to the FliR/MopE/SpaR family.</text>
</comment>
<name>A0A419AS92_PECCA</name>
<keyword evidence="5 7" id="KW-1133">Transmembrane helix</keyword>
<comment type="subcellular location">
    <subcellularLocation>
        <location evidence="1 7">Cell membrane</location>
        <topology evidence="1 7">Multi-pass membrane protein</topology>
    </subcellularLocation>
</comment>